<protein>
    <submittedName>
        <fullName evidence="1">Uncharacterized protein</fullName>
    </submittedName>
</protein>
<reference evidence="1" key="1">
    <citation type="submission" date="2014-11" db="EMBL/GenBank/DDBJ databases">
        <authorList>
            <person name="Amaro Gonzalez C."/>
        </authorList>
    </citation>
    <scope>NUCLEOTIDE SEQUENCE</scope>
</reference>
<dbReference type="AlphaFoldDB" id="A0A0E9X2R0"/>
<reference evidence="1" key="2">
    <citation type="journal article" date="2015" name="Fish Shellfish Immunol.">
        <title>Early steps in the European eel (Anguilla anguilla)-Vibrio vulnificus interaction in the gills: Role of the RtxA13 toxin.</title>
        <authorList>
            <person name="Callol A."/>
            <person name="Pajuelo D."/>
            <person name="Ebbesson L."/>
            <person name="Teles M."/>
            <person name="MacKenzie S."/>
            <person name="Amaro C."/>
        </authorList>
    </citation>
    <scope>NUCLEOTIDE SEQUENCE</scope>
</reference>
<dbReference type="EMBL" id="GBXM01012604">
    <property type="protein sequence ID" value="JAH95973.1"/>
    <property type="molecule type" value="Transcribed_RNA"/>
</dbReference>
<proteinExistence type="predicted"/>
<name>A0A0E9X2R0_ANGAN</name>
<organism evidence="1">
    <name type="scientific">Anguilla anguilla</name>
    <name type="common">European freshwater eel</name>
    <name type="synonym">Muraena anguilla</name>
    <dbReference type="NCBI Taxonomy" id="7936"/>
    <lineage>
        <taxon>Eukaryota</taxon>
        <taxon>Metazoa</taxon>
        <taxon>Chordata</taxon>
        <taxon>Craniata</taxon>
        <taxon>Vertebrata</taxon>
        <taxon>Euteleostomi</taxon>
        <taxon>Actinopterygii</taxon>
        <taxon>Neopterygii</taxon>
        <taxon>Teleostei</taxon>
        <taxon>Anguilliformes</taxon>
        <taxon>Anguillidae</taxon>
        <taxon>Anguilla</taxon>
    </lineage>
</organism>
<evidence type="ECO:0000313" key="1">
    <source>
        <dbReference type="EMBL" id="JAH95973.1"/>
    </source>
</evidence>
<accession>A0A0E9X2R0</accession>
<sequence>MLKKRSASKMVFQNVSVNEHYKMNMFICTASGNIASLYKRWSYLKCIFLLWNTNPLMPPITSHCKARRPSKVDVNLENIFHHTPKLSGPVENMH</sequence>